<keyword evidence="2" id="KW-1185">Reference proteome</keyword>
<feature type="non-terminal residue" evidence="1">
    <location>
        <position position="52"/>
    </location>
</feature>
<evidence type="ECO:0000313" key="2">
    <source>
        <dbReference type="Proteomes" id="UP001151582"/>
    </source>
</evidence>
<evidence type="ECO:0000313" key="1">
    <source>
        <dbReference type="EMBL" id="KAJ1972296.1"/>
    </source>
</evidence>
<comment type="caution">
    <text evidence="1">The sequence shown here is derived from an EMBL/GenBank/DDBJ whole genome shotgun (WGS) entry which is preliminary data.</text>
</comment>
<accession>A0A9W8AYV8</accession>
<organism evidence="1 2">
    <name type="scientific">Dimargaris verticillata</name>
    <dbReference type="NCBI Taxonomy" id="2761393"/>
    <lineage>
        <taxon>Eukaryota</taxon>
        <taxon>Fungi</taxon>
        <taxon>Fungi incertae sedis</taxon>
        <taxon>Zoopagomycota</taxon>
        <taxon>Kickxellomycotina</taxon>
        <taxon>Dimargaritomycetes</taxon>
        <taxon>Dimargaritales</taxon>
        <taxon>Dimargaritaceae</taxon>
        <taxon>Dimargaris</taxon>
    </lineage>
</organism>
<dbReference type="EMBL" id="JANBQB010001099">
    <property type="protein sequence ID" value="KAJ1972296.1"/>
    <property type="molecule type" value="Genomic_DNA"/>
</dbReference>
<name>A0A9W8AYV8_9FUNG</name>
<protein>
    <submittedName>
        <fullName evidence="1">Uncharacterized protein</fullName>
    </submittedName>
</protein>
<sequence>LRCERVQRTPITTRADFEQAAWWEFVRTDNMAVAWRAIQMIFVAAQISQAPN</sequence>
<proteinExistence type="predicted"/>
<gene>
    <name evidence="1" type="ORF">H4R34_005455</name>
</gene>
<reference evidence="1" key="1">
    <citation type="submission" date="2022-07" db="EMBL/GenBank/DDBJ databases">
        <title>Phylogenomic reconstructions and comparative analyses of Kickxellomycotina fungi.</title>
        <authorList>
            <person name="Reynolds N.K."/>
            <person name="Stajich J.E."/>
            <person name="Barry K."/>
            <person name="Grigoriev I.V."/>
            <person name="Crous P."/>
            <person name="Smith M.E."/>
        </authorList>
    </citation>
    <scope>NUCLEOTIDE SEQUENCE</scope>
    <source>
        <strain evidence="1">RSA 567</strain>
    </source>
</reference>
<feature type="non-terminal residue" evidence="1">
    <location>
        <position position="1"/>
    </location>
</feature>
<dbReference type="AlphaFoldDB" id="A0A9W8AYV8"/>
<dbReference type="Proteomes" id="UP001151582">
    <property type="component" value="Unassembled WGS sequence"/>
</dbReference>